<dbReference type="Proteomes" id="UP001055811">
    <property type="component" value="Linkage Group LG07"/>
</dbReference>
<evidence type="ECO:0000313" key="1">
    <source>
        <dbReference type="EMBL" id="KAI3709351.1"/>
    </source>
</evidence>
<proteinExistence type="predicted"/>
<reference evidence="1 2" key="2">
    <citation type="journal article" date="2022" name="Mol. Ecol. Resour.">
        <title>The genomes of chicory, endive, great burdock and yacon provide insights into Asteraceae paleo-polyploidization history and plant inulin production.</title>
        <authorList>
            <person name="Fan W."/>
            <person name="Wang S."/>
            <person name="Wang H."/>
            <person name="Wang A."/>
            <person name="Jiang F."/>
            <person name="Liu H."/>
            <person name="Zhao H."/>
            <person name="Xu D."/>
            <person name="Zhang Y."/>
        </authorList>
    </citation>
    <scope>NUCLEOTIDE SEQUENCE [LARGE SCALE GENOMIC DNA]</scope>
    <source>
        <strain evidence="2">cv. Punajuju</strain>
        <tissue evidence="1">Leaves</tissue>
    </source>
</reference>
<accession>A0ACB9AHY0</accession>
<sequence length="206" mass="23421">MTTTTSPSLRLPPSSSHHLLEFLQAIKDDTWFLAHEIDYLKSQGKNEEILLWDGFENLQDIQQSRRNGAHETTNKDKVEKCDINGVVVIIAVFFLNIDGQEAAIVGTRPPLVFLKHTVAAIELNNFSIHIVGIDSILTQLILNKFCCLIMEAAADDFQTEGVVVPPPPPPPPLDQLNFPMEEYDEDEEYEDRNEDDKEKRLTKMKF</sequence>
<dbReference type="EMBL" id="CM042015">
    <property type="protein sequence ID" value="KAI3709351.1"/>
    <property type="molecule type" value="Genomic_DNA"/>
</dbReference>
<comment type="caution">
    <text evidence="1">The sequence shown here is derived from an EMBL/GenBank/DDBJ whole genome shotgun (WGS) entry which is preliminary data.</text>
</comment>
<protein>
    <submittedName>
        <fullName evidence="1">Uncharacterized protein</fullName>
    </submittedName>
</protein>
<evidence type="ECO:0000313" key="2">
    <source>
        <dbReference type="Proteomes" id="UP001055811"/>
    </source>
</evidence>
<gene>
    <name evidence="1" type="ORF">L2E82_39111</name>
</gene>
<organism evidence="1 2">
    <name type="scientific">Cichorium intybus</name>
    <name type="common">Chicory</name>
    <dbReference type="NCBI Taxonomy" id="13427"/>
    <lineage>
        <taxon>Eukaryota</taxon>
        <taxon>Viridiplantae</taxon>
        <taxon>Streptophyta</taxon>
        <taxon>Embryophyta</taxon>
        <taxon>Tracheophyta</taxon>
        <taxon>Spermatophyta</taxon>
        <taxon>Magnoliopsida</taxon>
        <taxon>eudicotyledons</taxon>
        <taxon>Gunneridae</taxon>
        <taxon>Pentapetalae</taxon>
        <taxon>asterids</taxon>
        <taxon>campanulids</taxon>
        <taxon>Asterales</taxon>
        <taxon>Asteraceae</taxon>
        <taxon>Cichorioideae</taxon>
        <taxon>Cichorieae</taxon>
        <taxon>Cichoriinae</taxon>
        <taxon>Cichorium</taxon>
    </lineage>
</organism>
<name>A0ACB9AHY0_CICIN</name>
<reference evidence="2" key="1">
    <citation type="journal article" date="2022" name="Mol. Ecol. Resour.">
        <title>The genomes of chicory, endive, great burdock and yacon provide insights into Asteraceae palaeo-polyploidization history and plant inulin production.</title>
        <authorList>
            <person name="Fan W."/>
            <person name="Wang S."/>
            <person name="Wang H."/>
            <person name="Wang A."/>
            <person name="Jiang F."/>
            <person name="Liu H."/>
            <person name="Zhao H."/>
            <person name="Xu D."/>
            <person name="Zhang Y."/>
        </authorList>
    </citation>
    <scope>NUCLEOTIDE SEQUENCE [LARGE SCALE GENOMIC DNA]</scope>
    <source>
        <strain evidence="2">cv. Punajuju</strain>
    </source>
</reference>
<keyword evidence="2" id="KW-1185">Reference proteome</keyword>